<feature type="region of interest" description="Disordered" evidence="1">
    <location>
        <begin position="364"/>
        <end position="392"/>
    </location>
</feature>
<keyword evidence="3" id="KW-1185">Reference proteome</keyword>
<name>A0ABP0DST4_9PEZI</name>
<protein>
    <submittedName>
        <fullName evidence="2">Uncharacterized protein</fullName>
    </submittedName>
</protein>
<proteinExistence type="predicted"/>
<dbReference type="PANTHER" id="PTHR42064:SF1">
    <property type="entry name" value="YALI0F28677P"/>
    <property type="match status" value="1"/>
</dbReference>
<dbReference type="Proteomes" id="UP001642502">
    <property type="component" value="Unassembled WGS sequence"/>
</dbReference>
<dbReference type="EMBL" id="CAWUON010000071">
    <property type="protein sequence ID" value="CAK7271309.1"/>
    <property type="molecule type" value="Genomic_DNA"/>
</dbReference>
<accession>A0ABP0DST4</accession>
<gene>
    <name evidence="2" type="ORF">SEPCBS119000_004534</name>
</gene>
<evidence type="ECO:0000313" key="2">
    <source>
        <dbReference type="EMBL" id="CAK7271309.1"/>
    </source>
</evidence>
<feature type="compositionally biased region" description="Polar residues" evidence="1">
    <location>
        <begin position="723"/>
        <end position="747"/>
    </location>
</feature>
<feature type="compositionally biased region" description="Basic and acidic residues" evidence="1">
    <location>
        <begin position="383"/>
        <end position="392"/>
    </location>
</feature>
<feature type="compositionally biased region" description="Polar residues" evidence="1">
    <location>
        <begin position="755"/>
        <end position="765"/>
    </location>
</feature>
<evidence type="ECO:0000256" key="1">
    <source>
        <dbReference type="SAM" id="MobiDB-lite"/>
    </source>
</evidence>
<comment type="caution">
    <text evidence="2">The sequence shown here is derived from an EMBL/GenBank/DDBJ whole genome shotgun (WGS) entry which is preliminary data.</text>
</comment>
<feature type="compositionally biased region" description="Low complexity" evidence="1">
    <location>
        <begin position="284"/>
        <end position="296"/>
    </location>
</feature>
<sequence>MEWFLMKILEDGAFLLDRAEDGKRFNVSEWTTKDQIAADEFYDRALEELFGVVDDEDMTGIPEGLIELGNQILRKLDPKFVENTRSWLVYKWLFGAWLLNVVIHPEMYGLMMEYHITEYGRQKILKEVALRAQRLVFEKTMSMGASMGSKPVSTPPAIKIHIENILSRFCGTENSRPAARLLPARSITSLRETVEVHPYLVVSPADLATLVNALFPERQLFSPQLCGLRSETGSNQDFSVISQPVAIPAFQSKTDADSVLSSSASSTNSDATTFVEPAPDSRQTGTTSSTSFPFSSVDQKLSHRHEDNGYNLRLALQDMTHVLGSDCVRGSSHPCAERWAILFISADGKSLSAHMAHDFDEYDSVREDGTSSSDENDDFSDNELPRPERTQPEMDYHFVRKSIFKLVEEYDIPPQLGDDNGAVPTSNKAKLFDDRISNSESPAIETKKSSDVLPTLQSRNPYLRRVEGKIADLKKRPQFDEDPAFKKSVLISMLASASSQSQSQQNEFAALLNIFARGPRDSIRRSAAALETYETWLIWLKQSQERVEGALDTMEKRIRALRDKMWYVTDVRNSAPYEFARNIAIALKTMGASRKLDVHHRSRQSKTGGTATSYLYRVESELVELLAATDNQGGPNKLSDDQAEKTLSWLQHCDVTNLCQGEERIHRFSCEITSCVDKLIGESIAEAPVLWSSVLFSRDSRYLDSPGRAAMRDRDGTGVTWDDATSVQISGSNQRRSNLFDQSSSSIRGDPNGKGNPSTEETTASLEKPWNRVKSPEQIAETDKDCRSRILDVAQSTSVKERTHSECDPVVGQNIDRSQKKEAVASILQSLFCDPIIRPRTLFRDLQFIAAFVPSDILDRTERGKSFWAVGLAALLLKKEVCATMVELADEIIGVYTKPSKASIPVPATSSLSPPPSTASGDRPSSNSSSMGHSAHIPPSNTYSLSDAARMLTVAAKEGNPTSQRELALFYLTNPELVERTMLPLSKPREVFKKAIMDKYDGGSGSFGPSGMPGNGGGEAEFRGCGHGNSSGEDAAHVVHNNPAFMCLAIHWMEAAEQGGDELARMFLGQNKMTE</sequence>
<feature type="region of interest" description="Disordered" evidence="1">
    <location>
        <begin position="705"/>
        <end position="781"/>
    </location>
</feature>
<feature type="compositionally biased region" description="Low complexity" evidence="1">
    <location>
        <begin position="260"/>
        <end position="273"/>
    </location>
</feature>
<organism evidence="2 3">
    <name type="scientific">Sporothrix epigloea</name>
    <dbReference type="NCBI Taxonomy" id="1892477"/>
    <lineage>
        <taxon>Eukaryota</taxon>
        <taxon>Fungi</taxon>
        <taxon>Dikarya</taxon>
        <taxon>Ascomycota</taxon>
        <taxon>Pezizomycotina</taxon>
        <taxon>Sordariomycetes</taxon>
        <taxon>Sordariomycetidae</taxon>
        <taxon>Ophiostomatales</taxon>
        <taxon>Ophiostomataceae</taxon>
        <taxon>Sporothrix</taxon>
    </lineage>
</organism>
<feature type="region of interest" description="Disordered" evidence="1">
    <location>
        <begin position="904"/>
        <end position="940"/>
    </location>
</feature>
<feature type="region of interest" description="Disordered" evidence="1">
    <location>
        <begin position="260"/>
        <end position="300"/>
    </location>
</feature>
<dbReference type="PANTHER" id="PTHR42064">
    <property type="entry name" value="YALI0F28677P"/>
    <property type="match status" value="1"/>
</dbReference>
<reference evidence="2 3" key="1">
    <citation type="submission" date="2024-01" db="EMBL/GenBank/DDBJ databases">
        <authorList>
            <person name="Allen C."/>
            <person name="Tagirdzhanova G."/>
        </authorList>
    </citation>
    <scope>NUCLEOTIDE SEQUENCE [LARGE SCALE GENOMIC DNA]</scope>
    <source>
        <strain evidence="2 3">CBS 119000</strain>
    </source>
</reference>
<evidence type="ECO:0000313" key="3">
    <source>
        <dbReference type="Proteomes" id="UP001642502"/>
    </source>
</evidence>